<organism evidence="2 4">
    <name type="scientific">Marasmiellus scandens</name>
    <dbReference type="NCBI Taxonomy" id="2682957"/>
    <lineage>
        <taxon>Eukaryota</taxon>
        <taxon>Fungi</taxon>
        <taxon>Dikarya</taxon>
        <taxon>Basidiomycota</taxon>
        <taxon>Agaricomycotina</taxon>
        <taxon>Agaricomycetes</taxon>
        <taxon>Agaricomycetidae</taxon>
        <taxon>Agaricales</taxon>
        <taxon>Marasmiineae</taxon>
        <taxon>Omphalotaceae</taxon>
        <taxon>Marasmiellus</taxon>
    </lineage>
</organism>
<feature type="region of interest" description="Disordered" evidence="1">
    <location>
        <begin position="1"/>
        <end position="61"/>
    </location>
</feature>
<dbReference type="EMBL" id="JBANRG010000006">
    <property type="protein sequence ID" value="KAK7465840.1"/>
    <property type="molecule type" value="Genomic_DNA"/>
</dbReference>
<evidence type="ECO:0000256" key="1">
    <source>
        <dbReference type="SAM" id="MobiDB-lite"/>
    </source>
</evidence>
<evidence type="ECO:0000313" key="4">
    <source>
        <dbReference type="Proteomes" id="UP001498398"/>
    </source>
</evidence>
<evidence type="ECO:0000313" key="3">
    <source>
        <dbReference type="EMBL" id="KAK7465840.1"/>
    </source>
</evidence>
<protein>
    <submittedName>
        <fullName evidence="2">Uncharacterized protein</fullName>
    </submittedName>
</protein>
<proteinExistence type="predicted"/>
<keyword evidence="4" id="KW-1185">Reference proteome</keyword>
<gene>
    <name evidence="3" type="ORF">VKT23_005811</name>
    <name evidence="2" type="ORF">VKT23_007212</name>
</gene>
<comment type="caution">
    <text evidence="2">The sequence shown here is derived from an EMBL/GenBank/DDBJ whole genome shotgun (WGS) entry which is preliminary data.</text>
</comment>
<reference evidence="2 4" key="1">
    <citation type="submission" date="2024-01" db="EMBL/GenBank/DDBJ databases">
        <title>A draft genome for the cacao thread blight pathogen Marasmiellus scandens.</title>
        <authorList>
            <person name="Baruah I.K."/>
            <person name="Leung J."/>
            <person name="Bukari Y."/>
            <person name="Amoako-Attah I."/>
            <person name="Meinhardt L.W."/>
            <person name="Bailey B.A."/>
            <person name="Cohen S.P."/>
        </authorList>
    </citation>
    <scope>NUCLEOTIDE SEQUENCE [LARGE SCALE GENOMIC DNA]</scope>
    <source>
        <strain evidence="2 4">GH-19</strain>
    </source>
</reference>
<dbReference type="EMBL" id="JBANRG010000009">
    <property type="protein sequence ID" value="KAK7463876.1"/>
    <property type="molecule type" value="Genomic_DNA"/>
</dbReference>
<name>A0ABR1JMQ1_9AGAR</name>
<dbReference type="Proteomes" id="UP001498398">
    <property type="component" value="Unassembled WGS sequence"/>
</dbReference>
<accession>A0ABR1JMQ1</accession>
<feature type="compositionally biased region" description="Basic residues" evidence="1">
    <location>
        <begin position="1"/>
        <end position="12"/>
    </location>
</feature>
<evidence type="ECO:0000313" key="2">
    <source>
        <dbReference type="EMBL" id="KAK7463876.1"/>
    </source>
</evidence>
<sequence length="79" mass="8574">MPNKFSARHRAWGTRFDSLPPTSPSPSSKATESDVDRATPVDVVQPVPDASNTLKGDDRMPHDTSIFVGRQVNLSLVIA</sequence>